<gene>
    <name evidence="1" type="ORF">K8W02_03060</name>
</gene>
<accession>A0A921HUW0</accession>
<comment type="caution">
    <text evidence="1">The sequence shown here is derived from an EMBL/GenBank/DDBJ whole genome shotgun (WGS) entry which is preliminary data.</text>
</comment>
<dbReference type="AlphaFoldDB" id="A0A921HUW0"/>
<reference evidence="1" key="1">
    <citation type="journal article" date="2021" name="PeerJ">
        <title>Extensive microbial diversity within the chicken gut microbiome revealed by metagenomics and culture.</title>
        <authorList>
            <person name="Gilroy R."/>
            <person name="Ravi A."/>
            <person name="Getino M."/>
            <person name="Pursley I."/>
            <person name="Horton D.L."/>
            <person name="Alikhan N.F."/>
            <person name="Baker D."/>
            <person name="Gharbi K."/>
            <person name="Hall N."/>
            <person name="Watson M."/>
            <person name="Adriaenssens E.M."/>
            <person name="Foster-Nyarko E."/>
            <person name="Jarju S."/>
            <person name="Secka A."/>
            <person name="Antonio M."/>
            <person name="Oren A."/>
            <person name="Chaudhuri R.R."/>
            <person name="La Ragione R."/>
            <person name="Hildebrand F."/>
            <person name="Pallen M.J."/>
        </authorList>
    </citation>
    <scope>NUCLEOTIDE SEQUENCE</scope>
    <source>
        <strain evidence="1">CHK55-1828</strain>
    </source>
</reference>
<dbReference type="EMBL" id="DYVX01000026">
    <property type="protein sequence ID" value="HJF91350.1"/>
    <property type="molecule type" value="Genomic_DNA"/>
</dbReference>
<dbReference type="Proteomes" id="UP000717835">
    <property type="component" value="Unassembled WGS sequence"/>
</dbReference>
<sequence>MKPYLHYPSIVCRRFAHVDHLVGNSKLWNEVYSIFSSLKKEHKLSVSAIDVLNEVYLQSMRALLVKHADDEDLWEGYVFRSRSLKSDSSATQLCLSLVYAALCLMRIPIEQAVEHLQILRERHLMDEHGKPSRFFHSVFVILWQKERKRSLPWYLGFLKAPDWDHVFNLASFDVPAPLPMQAHRVCAEMTAEDWMLATDCFDGAYVREVVFRWPTKDERLQVLDSIEKACYSLKDKECPPGMPPAGEAGKQQAVSEDFDLIRTEIEAAVEMEAETRLLSASIDRAVELFSKAGLVALLSCLTTMKYSECVKEHVERVDRAIKKPVDRTPHTQYNYYEGANHFSGNQIKGVSIHAEPASQSLPQN</sequence>
<reference evidence="1" key="2">
    <citation type="submission" date="2021-09" db="EMBL/GenBank/DDBJ databases">
        <authorList>
            <person name="Gilroy R."/>
        </authorList>
    </citation>
    <scope>NUCLEOTIDE SEQUENCE</scope>
    <source>
        <strain evidence="1">CHK55-1828</strain>
    </source>
</reference>
<protein>
    <submittedName>
        <fullName evidence="1">Uncharacterized protein</fullName>
    </submittedName>
</protein>
<name>A0A921HUW0_9BACT</name>
<dbReference type="RefSeq" id="WP_276826402.1">
    <property type="nucleotide sequence ID" value="NZ_DYVX01000026.1"/>
</dbReference>
<evidence type="ECO:0000313" key="1">
    <source>
        <dbReference type="EMBL" id="HJF91350.1"/>
    </source>
</evidence>
<proteinExistence type="predicted"/>
<evidence type="ECO:0000313" key="2">
    <source>
        <dbReference type="Proteomes" id="UP000717835"/>
    </source>
</evidence>
<organism evidence="1 2">
    <name type="scientific">Mediterranea massiliensis</name>
    <dbReference type="NCBI Taxonomy" id="1841865"/>
    <lineage>
        <taxon>Bacteria</taxon>
        <taxon>Pseudomonadati</taxon>
        <taxon>Bacteroidota</taxon>
        <taxon>Bacteroidia</taxon>
        <taxon>Bacteroidales</taxon>
        <taxon>Bacteroidaceae</taxon>
        <taxon>Mediterranea</taxon>
    </lineage>
</organism>